<keyword evidence="4 8" id="KW-0547">Nucleotide-binding</keyword>
<keyword evidence="5 8" id="KW-0460">Magnesium</keyword>
<evidence type="ECO:0000256" key="6">
    <source>
        <dbReference type="ARBA" id="ARBA00023134"/>
    </source>
</evidence>
<comment type="subcellular location">
    <subcellularLocation>
        <location evidence="8">Cytoplasm</location>
    </subcellularLocation>
</comment>
<keyword evidence="1 8" id="KW-0963">Cytoplasm</keyword>
<dbReference type="InterPro" id="IPR013482">
    <property type="entry name" value="Molybde_CF_guanTrfase"/>
</dbReference>
<dbReference type="OrthoDB" id="9788394at2"/>
<keyword evidence="11" id="KW-1185">Reference proteome</keyword>
<keyword evidence="7 8" id="KW-0501">Molybdenum cofactor biosynthesis</keyword>
<dbReference type="NCBIfam" id="NF001457">
    <property type="entry name" value="PRK00317.1-3"/>
    <property type="match status" value="1"/>
</dbReference>
<name>A0A239TQC3_9STAP</name>
<proteinExistence type="inferred from homology"/>
<comment type="similarity">
    <text evidence="8">Belongs to the MobA family.</text>
</comment>
<dbReference type="PANTHER" id="PTHR19136:SF81">
    <property type="entry name" value="MOLYBDENUM COFACTOR GUANYLYLTRANSFERASE"/>
    <property type="match status" value="1"/>
</dbReference>
<evidence type="ECO:0000259" key="9">
    <source>
        <dbReference type="Pfam" id="PF12804"/>
    </source>
</evidence>
<evidence type="ECO:0000313" key="10">
    <source>
        <dbReference type="EMBL" id="GEP84560.1"/>
    </source>
</evidence>
<comment type="catalytic activity">
    <reaction evidence="8">
        <text>Mo-molybdopterin + GTP + H(+) = Mo-molybdopterin guanine dinucleotide + diphosphate</text>
        <dbReference type="Rhea" id="RHEA:34243"/>
        <dbReference type="ChEBI" id="CHEBI:15378"/>
        <dbReference type="ChEBI" id="CHEBI:33019"/>
        <dbReference type="ChEBI" id="CHEBI:37565"/>
        <dbReference type="ChEBI" id="CHEBI:71302"/>
        <dbReference type="ChEBI" id="CHEBI:71310"/>
        <dbReference type="EC" id="2.7.7.77"/>
    </reaction>
</comment>
<feature type="domain" description="MobA-like NTP transferase" evidence="9">
    <location>
        <begin position="3"/>
        <end position="166"/>
    </location>
</feature>
<dbReference type="GO" id="GO:0046872">
    <property type="term" value="F:metal ion binding"/>
    <property type="evidence" value="ECO:0007669"/>
    <property type="project" value="UniProtKB-KW"/>
</dbReference>
<comment type="caution">
    <text evidence="8">Lacks conserved residue(s) required for the propagation of feature annotation.</text>
</comment>
<dbReference type="Pfam" id="PF12804">
    <property type="entry name" value="NTP_transf_3"/>
    <property type="match status" value="1"/>
</dbReference>
<gene>
    <name evidence="8 10" type="primary">mobA</name>
    <name evidence="10" type="ORF">SPI02_11450</name>
</gene>
<protein>
    <recommendedName>
        <fullName evidence="8">Probable molybdenum cofactor guanylyltransferase</fullName>
        <shortName evidence="8">MoCo guanylyltransferase</shortName>
        <ecNumber evidence="8">2.7.7.77</ecNumber>
    </recommendedName>
    <alternativeName>
        <fullName evidence="8">GTP:molybdopterin guanylyltransferase</fullName>
    </alternativeName>
    <alternativeName>
        <fullName evidence="8">Mo-MPT guanylyltransferase</fullName>
    </alternativeName>
    <alternativeName>
        <fullName evidence="8">Molybdopterin guanylyltransferase</fullName>
    </alternativeName>
    <alternativeName>
        <fullName evidence="8">Molybdopterin-guanine dinucleotide synthase</fullName>
        <shortName evidence="8">MGD synthase</shortName>
    </alternativeName>
</protein>
<feature type="binding site" evidence="8">
    <location>
        <begin position="6"/>
        <end position="8"/>
    </location>
    <ligand>
        <name>GTP</name>
        <dbReference type="ChEBI" id="CHEBI:37565"/>
    </ligand>
</feature>
<evidence type="ECO:0000256" key="4">
    <source>
        <dbReference type="ARBA" id="ARBA00022741"/>
    </source>
</evidence>
<evidence type="ECO:0000256" key="7">
    <source>
        <dbReference type="ARBA" id="ARBA00023150"/>
    </source>
</evidence>
<dbReference type="PANTHER" id="PTHR19136">
    <property type="entry name" value="MOLYBDENUM COFACTOR GUANYLYLTRANSFERASE"/>
    <property type="match status" value="1"/>
</dbReference>
<feature type="binding site" evidence="8">
    <location>
        <position position="97"/>
    </location>
    <ligand>
        <name>Mg(2+)</name>
        <dbReference type="ChEBI" id="CHEBI:18420"/>
    </ligand>
</feature>
<keyword evidence="2 8" id="KW-0808">Transferase</keyword>
<dbReference type="GO" id="GO:0005737">
    <property type="term" value="C:cytoplasm"/>
    <property type="evidence" value="ECO:0007669"/>
    <property type="project" value="UniProtKB-SubCell"/>
</dbReference>
<dbReference type="EC" id="2.7.7.77" evidence="8"/>
<dbReference type="SUPFAM" id="SSF53448">
    <property type="entry name" value="Nucleotide-diphospho-sugar transferases"/>
    <property type="match status" value="1"/>
</dbReference>
<evidence type="ECO:0000256" key="2">
    <source>
        <dbReference type="ARBA" id="ARBA00022679"/>
    </source>
</evidence>
<evidence type="ECO:0000313" key="11">
    <source>
        <dbReference type="Proteomes" id="UP000321736"/>
    </source>
</evidence>
<dbReference type="HAMAP" id="MF_00316">
    <property type="entry name" value="MobA"/>
    <property type="match status" value="1"/>
</dbReference>
<dbReference type="AlphaFoldDB" id="A0A239TQC3"/>
<comment type="function">
    <text evidence="8">Transfers a GMP moiety from GTP to Mo-molybdopterin (Mo-MPT) cofactor (Moco or molybdenum cofactor) to form Mo-molybdopterin guanine dinucleotide (Mo-MGD) cofactor.</text>
</comment>
<dbReference type="RefSeq" id="WP_095103980.1">
    <property type="nucleotide sequence ID" value="NZ_BKAR01000012.1"/>
</dbReference>
<dbReference type="Gene3D" id="3.90.550.10">
    <property type="entry name" value="Spore Coat Polysaccharide Biosynthesis Protein SpsA, Chain A"/>
    <property type="match status" value="1"/>
</dbReference>
<keyword evidence="3 8" id="KW-0479">Metal-binding</keyword>
<dbReference type="InterPro" id="IPR029044">
    <property type="entry name" value="Nucleotide-diphossugar_trans"/>
</dbReference>
<dbReference type="GO" id="GO:0061603">
    <property type="term" value="F:molybdenum cofactor guanylyltransferase activity"/>
    <property type="evidence" value="ECO:0007669"/>
    <property type="project" value="UniProtKB-EC"/>
</dbReference>
<comment type="domain">
    <text evidence="8">The N-terminal domain determines nucleotide recognition and specific binding, while the C-terminal domain determines the specific binding to the target protein.</text>
</comment>
<evidence type="ECO:0000256" key="5">
    <source>
        <dbReference type="ARBA" id="ARBA00022842"/>
    </source>
</evidence>
<dbReference type="InterPro" id="IPR025877">
    <property type="entry name" value="MobA-like_NTP_Trfase"/>
</dbReference>
<feature type="binding site" evidence="8">
    <location>
        <position position="18"/>
    </location>
    <ligand>
        <name>GTP</name>
        <dbReference type="ChEBI" id="CHEBI:37565"/>
    </ligand>
</feature>
<dbReference type="GO" id="GO:0005525">
    <property type="term" value="F:GTP binding"/>
    <property type="evidence" value="ECO:0007669"/>
    <property type="project" value="UniProtKB-UniRule"/>
</dbReference>
<comment type="cofactor">
    <cofactor evidence="8">
        <name>Mg(2+)</name>
        <dbReference type="ChEBI" id="CHEBI:18420"/>
    </cofactor>
</comment>
<accession>A0A239TQC3</accession>
<dbReference type="Proteomes" id="UP000321736">
    <property type="component" value="Unassembled WGS sequence"/>
</dbReference>
<reference evidence="10 11" key="1">
    <citation type="submission" date="2019-07" db="EMBL/GenBank/DDBJ databases">
        <title>Whole genome shotgun sequence of Staphylococcus piscifermentans NBRC 109625.</title>
        <authorList>
            <person name="Hosoyama A."/>
            <person name="Uohara A."/>
            <person name="Ohji S."/>
            <person name="Ichikawa N."/>
        </authorList>
    </citation>
    <scope>NUCLEOTIDE SEQUENCE [LARGE SCALE GENOMIC DNA]</scope>
    <source>
        <strain evidence="10 11">NBRC 109625</strain>
    </source>
</reference>
<comment type="caution">
    <text evidence="10">The sequence shown here is derived from an EMBL/GenBank/DDBJ whole genome shotgun (WGS) entry which is preliminary data.</text>
</comment>
<dbReference type="EMBL" id="BKAR01000012">
    <property type="protein sequence ID" value="GEP84560.1"/>
    <property type="molecule type" value="Genomic_DNA"/>
</dbReference>
<organism evidence="10 11">
    <name type="scientific">Staphylococcus piscifermentans</name>
    <dbReference type="NCBI Taxonomy" id="70258"/>
    <lineage>
        <taxon>Bacteria</taxon>
        <taxon>Bacillati</taxon>
        <taxon>Bacillota</taxon>
        <taxon>Bacilli</taxon>
        <taxon>Bacillales</taxon>
        <taxon>Staphylococcaceae</taxon>
        <taxon>Staphylococcus</taxon>
    </lineage>
</organism>
<feature type="binding site" evidence="8">
    <location>
        <position position="65"/>
    </location>
    <ligand>
        <name>GTP</name>
        <dbReference type="ChEBI" id="CHEBI:37565"/>
    </ligand>
</feature>
<dbReference type="CDD" id="cd02503">
    <property type="entry name" value="MobA"/>
    <property type="match status" value="1"/>
</dbReference>
<evidence type="ECO:0000256" key="3">
    <source>
        <dbReference type="ARBA" id="ARBA00022723"/>
    </source>
</evidence>
<sequence length="197" mass="22351">MKAIILAGGQSERFGAPKAFAEINGKMFYEQIIDVLDSMNMFNEIIISSNDILAPKFKGARVVVDDSEHKNKGPLSGIYSVMKQDFEAELFFVISVDTPLITAKAISQLYQFMVEHVIEDQLDIAGFEEEGHPIPTIAFYSPNCLPIIARALESDDYSMRHVYQQTASDWIDVKSVDDNTEWYKNINYPQDLESIKR</sequence>
<feature type="binding site" evidence="8">
    <location>
        <position position="97"/>
    </location>
    <ligand>
        <name>GTP</name>
        <dbReference type="ChEBI" id="CHEBI:37565"/>
    </ligand>
</feature>
<dbReference type="GO" id="GO:0006777">
    <property type="term" value="P:Mo-molybdopterin cofactor biosynthetic process"/>
    <property type="evidence" value="ECO:0007669"/>
    <property type="project" value="UniProtKB-KW"/>
</dbReference>
<evidence type="ECO:0000256" key="8">
    <source>
        <dbReference type="HAMAP-Rule" id="MF_00316"/>
    </source>
</evidence>
<evidence type="ECO:0000256" key="1">
    <source>
        <dbReference type="ARBA" id="ARBA00022490"/>
    </source>
</evidence>
<keyword evidence="10" id="KW-0548">Nucleotidyltransferase</keyword>
<keyword evidence="6 8" id="KW-0342">GTP-binding</keyword>